<organism evidence="2 3">
    <name type="scientific">Phaseolus angularis</name>
    <name type="common">Azuki bean</name>
    <name type="synonym">Vigna angularis</name>
    <dbReference type="NCBI Taxonomy" id="3914"/>
    <lineage>
        <taxon>Eukaryota</taxon>
        <taxon>Viridiplantae</taxon>
        <taxon>Streptophyta</taxon>
        <taxon>Embryophyta</taxon>
        <taxon>Tracheophyta</taxon>
        <taxon>Spermatophyta</taxon>
        <taxon>Magnoliopsida</taxon>
        <taxon>eudicotyledons</taxon>
        <taxon>Gunneridae</taxon>
        <taxon>Pentapetalae</taxon>
        <taxon>rosids</taxon>
        <taxon>fabids</taxon>
        <taxon>Fabales</taxon>
        <taxon>Fabaceae</taxon>
        <taxon>Papilionoideae</taxon>
        <taxon>50 kb inversion clade</taxon>
        <taxon>NPAAA clade</taxon>
        <taxon>indigoferoid/millettioid clade</taxon>
        <taxon>Phaseoleae</taxon>
        <taxon>Vigna</taxon>
    </lineage>
</organism>
<evidence type="ECO:0000313" key="2">
    <source>
        <dbReference type="EMBL" id="KOM25958.1"/>
    </source>
</evidence>
<dbReference type="AlphaFoldDB" id="A0A0L9T5V5"/>
<name>A0A0L9T5V5_PHAAN</name>
<dbReference type="Pfam" id="PF03732">
    <property type="entry name" value="Retrotrans_gag"/>
    <property type="match status" value="1"/>
</dbReference>
<protein>
    <recommendedName>
        <fullName evidence="1">Retrotransposon gag domain-containing protein</fullName>
    </recommendedName>
</protein>
<evidence type="ECO:0000313" key="3">
    <source>
        <dbReference type="Proteomes" id="UP000053144"/>
    </source>
</evidence>
<feature type="domain" description="Retrotransposon gag" evidence="1">
    <location>
        <begin position="238"/>
        <end position="326"/>
    </location>
</feature>
<dbReference type="PANTHER" id="PTHR32108:SF9">
    <property type="entry name" value="REVERSE TRANSCRIPTASE RNASE H-LIKE DOMAIN-CONTAINING PROTEIN"/>
    <property type="match status" value="1"/>
</dbReference>
<dbReference type="STRING" id="3914.A0A0L9T5V5"/>
<gene>
    <name evidence="2" type="ORF">LR48_Vigan208s000100</name>
</gene>
<evidence type="ECO:0000259" key="1">
    <source>
        <dbReference type="Pfam" id="PF03732"/>
    </source>
</evidence>
<dbReference type="InterPro" id="IPR005162">
    <property type="entry name" value="Retrotrans_gag_dom"/>
</dbReference>
<dbReference type="EMBL" id="KQ258295">
    <property type="protein sequence ID" value="KOM25958.1"/>
    <property type="molecule type" value="Genomic_DNA"/>
</dbReference>
<dbReference type="OMA" id="IENCLAF"/>
<proteinExistence type="predicted"/>
<accession>A0A0L9T5V5</accession>
<dbReference type="Gramene" id="KOM25958">
    <property type="protein sequence ID" value="KOM25958"/>
    <property type="gene ID" value="LR48_Vigan208s000100"/>
</dbReference>
<sequence>MEDWEEAHEIIKADISQLKDQMGQILTALESLKTAGESSSARIEENILPYPPKFNALSPSISFPMYGLPPGYTPPVGEFSEAEPASFSFPTTVNVPPINTQEPVVMSAPMVSEEMNANMYDGIRVTPGPRAITEKGFSAKVAPHTSFQGVISNVDGAKDKLESLEARLRAVEGFENYGFGDVARLSLVPGVRIPHKFKAPEFEKYKGNTCPKSHLTMYCRKMAAYAYDDKLLIHSFQDSLAGVALNWYTHLEPSRIRCWADLADAFVKQYIYNTHIAPDRLQLQNMSKRGDETFKEYAQRWRELAAQVEPPLYDREVVAMFVNTLQPPFYEHMVANVSANFADIIIIGERIEIGVKSGKIAYGSPATANYKKPNFNAGKMKEGDVHAASAMPLWRGQTPTHSFRPYMGQPPYAANVAFAHQVRPQQQQGYYQPPLPSTNTWRAGTIAGPNQNASQSTYQGRNQFVNFTPIPTTYTELLPHLIKRGLVAICPMKPMQPPYPRGYDAEAKCSYHGGGVGHSTERCLAFKHKVQTLIDSGWLKFEEDKPSVETNPLAGHGSASTNAVENEKHELIRYANEIQSSRKLIFKVLIKVGLLKGNCDEDVTCALHPDDGHSIEECGEFEDILQDLLDRSLMQVRYKDKEGEVFTQIGGESDVTLPEPLVIHFTRIAPVPVTEEGPSVVIRAPSPFP</sequence>
<reference evidence="3" key="1">
    <citation type="journal article" date="2015" name="Proc. Natl. Acad. Sci. U.S.A.">
        <title>Genome sequencing of adzuki bean (Vigna angularis) provides insight into high starch and low fat accumulation and domestication.</title>
        <authorList>
            <person name="Yang K."/>
            <person name="Tian Z."/>
            <person name="Chen C."/>
            <person name="Luo L."/>
            <person name="Zhao B."/>
            <person name="Wang Z."/>
            <person name="Yu L."/>
            <person name="Li Y."/>
            <person name="Sun Y."/>
            <person name="Li W."/>
            <person name="Chen Y."/>
            <person name="Li Y."/>
            <person name="Zhang Y."/>
            <person name="Ai D."/>
            <person name="Zhao J."/>
            <person name="Shang C."/>
            <person name="Ma Y."/>
            <person name="Wu B."/>
            <person name="Wang M."/>
            <person name="Gao L."/>
            <person name="Sun D."/>
            <person name="Zhang P."/>
            <person name="Guo F."/>
            <person name="Wang W."/>
            <person name="Li Y."/>
            <person name="Wang J."/>
            <person name="Varshney R.K."/>
            <person name="Wang J."/>
            <person name="Ling H.Q."/>
            <person name="Wan P."/>
        </authorList>
    </citation>
    <scope>NUCLEOTIDE SEQUENCE</scope>
    <source>
        <strain evidence="3">cv. Jingnong 6</strain>
    </source>
</reference>
<dbReference type="PANTHER" id="PTHR32108">
    <property type="entry name" value="DNA-DIRECTED RNA POLYMERASE SUBUNIT ALPHA"/>
    <property type="match status" value="1"/>
</dbReference>
<dbReference type="Proteomes" id="UP000053144">
    <property type="component" value="Unassembled WGS sequence"/>
</dbReference>